<evidence type="ECO:0000256" key="4">
    <source>
        <dbReference type="ARBA" id="ARBA00023014"/>
    </source>
</evidence>
<dbReference type="PANTHER" id="PTHR21496:SF0">
    <property type="entry name" value="RIESKE DOMAIN-CONTAINING PROTEIN"/>
    <property type="match status" value="1"/>
</dbReference>
<dbReference type="VEuPathDB" id="FungiDB:GMDG_00576"/>
<dbReference type="PROSITE" id="PS51296">
    <property type="entry name" value="RIESKE"/>
    <property type="match status" value="1"/>
</dbReference>
<dbReference type="RefSeq" id="XP_024322459.1">
    <property type="nucleotide sequence ID" value="XM_024469562.1"/>
</dbReference>
<evidence type="ECO:0000256" key="1">
    <source>
        <dbReference type="ARBA" id="ARBA00022714"/>
    </source>
</evidence>
<reference evidence="7" key="1">
    <citation type="submission" date="2016-03" db="EMBL/GenBank/DDBJ databases">
        <title>Updated assembly of Pseudogymnoascus destructans, the fungus causing white-nose syndrome of bats.</title>
        <authorList>
            <person name="Palmer J.M."/>
            <person name="Drees K.P."/>
            <person name="Foster J.T."/>
            <person name="Lindner D.L."/>
        </authorList>
    </citation>
    <scope>NUCLEOTIDE SEQUENCE [LARGE SCALE GENOMIC DNA]</scope>
    <source>
        <strain evidence="7">20631-21</strain>
    </source>
</reference>
<keyword evidence="1" id="KW-0001">2Fe-2S</keyword>
<dbReference type="GeneID" id="36289017"/>
<dbReference type="PANTHER" id="PTHR21496">
    <property type="entry name" value="FERREDOXIN-RELATED"/>
    <property type="match status" value="1"/>
</dbReference>
<sequence length="174" mass="19315">MNPFRAASRTDAQWLFVGFASAFLDVESDGANLSQSRACNAGFRPGCKAFYTSNEDGENGSQNHKGLAEADLDEAALDLKSQILVFQYKGKFHAIDHQCPHSSFPLSRGTVFDIEDFGVVLSVGVTCPKHDWSFDLFTGTGDRGNYKLKIWEVQLRGVDGSDKEVWVRKKQRMG</sequence>
<organism evidence="7">
    <name type="scientific">Pseudogymnoascus destructans</name>
    <dbReference type="NCBI Taxonomy" id="655981"/>
    <lineage>
        <taxon>Eukaryota</taxon>
        <taxon>Fungi</taxon>
        <taxon>Dikarya</taxon>
        <taxon>Ascomycota</taxon>
        <taxon>Pezizomycotina</taxon>
        <taxon>Leotiomycetes</taxon>
        <taxon>Thelebolales</taxon>
        <taxon>Thelebolaceae</taxon>
        <taxon>Pseudogymnoascus</taxon>
    </lineage>
</organism>
<protein>
    <recommendedName>
        <fullName evidence="6">Rieske domain-containing protein</fullName>
    </recommendedName>
</protein>
<feature type="domain" description="Rieske" evidence="6">
    <location>
        <begin position="64"/>
        <end position="157"/>
    </location>
</feature>
<evidence type="ECO:0000256" key="3">
    <source>
        <dbReference type="ARBA" id="ARBA00023004"/>
    </source>
</evidence>
<dbReference type="InterPro" id="IPR017941">
    <property type="entry name" value="Rieske_2Fe-2S"/>
</dbReference>
<proteinExistence type="predicted"/>
<dbReference type="GO" id="GO:0046872">
    <property type="term" value="F:metal ion binding"/>
    <property type="evidence" value="ECO:0007669"/>
    <property type="project" value="UniProtKB-KW"/>
</dbReference>
<name>A0A177A4T6_9PEZI</name>
<dbReference type="eggNOG" id="ENOG502S3ET">
    <property type="taxonomic scope" value="Eukaryota"/>
</dbReference>
<dbReference type="AlphaFoldDB" id="A0A177A4T6"/>
<dbReference type="Gene3D" id="2.102.10.10">
    <property type="entry name" value="Rieske [2Fe-2S] iron-sulphur domain"/>
    <property type="match status" value="1"/>
</dbReference>
<gene>
    <name evidence="7" type="ORF">VC83_05955</name>
</gene>
<keyword evidence="3" id="KW-0408">Iron</keyword>
<dbReference type="Proteomes" id="UP000077154">
    <property type="component" value="Unassembled WGS sequence"/>
</dbReference>
<dbReference type="SUPFAM" id="SSF50022">
    <property type="entry name" value="ISP domain"/>
    <property type="match status" value="1"/>
</dbReference>
<dbReference type="Pfam" id="PF00355">
    <property type="entry name" value="Rieske"/>
    <property type="match status" value="1"/>
</dbReference>
<dbReference type="EMBL" id="KV441401">
    <property type="protein sequence ID" value="OAF57168.1"/>
    <property type="molecule type" value="Genomic_DNA"/>
</dbReference>
<evidence type="ECO:0000259" key="6">
    <source>
        <dbReference type="PROSITE" id="PS51296"/>
    </source>
</evidence>
<comment type="cofactor">
    <cofactor evidence="5">
        <name>[2Fe-2S] cluster</name>
        <dbReference type="ChEBI" id="CHEBI:190135"/>
    </cofactor>
</comment>
<accession>A0A177A4T6</accession>
<dbReference type="InterPro" id="IPR036922">
    <property type="entry name" value="Rieske_2Fe-2S_sf"/>
</dbReference>
<dbReference type="GO" id="GO:0051537">
    <property type="term" value="F:2 iron, 2 sulfur cluster binding"/>
    <property type="evidence" value="ECO:0007669"/>
    <property type="project" value="UniProtKB-KW"/>
</dbReference>
<keyword evidence="4" id="KW-0411">Iron-sulfur</keyword>
<keyword evidence="2" id="KW-0479">Metal-binding</keyword>
<dbReference type="OrthoDB" id="426882at2759"/>
<evidence type="ECO:0000256" key="5">
    <source>
        <dbReference type="ARBA" id="ARBA00034078"/>
    </source>
</evidence>
<evidence type="ECO:0000313" key="7">
    <source>
        <dbReference type="EMBL" id="OAF57168.1"/>
    </source>
</evidence>
<evidence type="ECO:0000256" key="2">
    <source>
        <dbReference type="ARBA" id="ARBA00022723"/>
    </source>
</evidence>